<dbReference type="GeneID" id="14882409"/>
<evidence type="ECO:0000256" key="1">
    <source>
        <dbReference type="ARBA" id="ARBA00022741"/>
    </source>
</evidence>
<evidence type="ECO:0000313" key="4">
    <source>
        <dbReference type="EMBL" id="ELP83520.1"/>
    </source>
</evidence>
<feature type="non-terminal residue" evidence="4">
    <location>
        <position position="1"/>
    </location>
</feature>
<evidence type="ECO:0000256" key="2">
    <source>
        <dbReference type="ARBA" id="ARBA00022840"/>
    </source>
</evidence>
<gene>
    <name evidence="4" type="ORF">EIN_378150</name>
</gene>
<dbReference type="OMA" id="EYQIMVA"/>
<dbReference type="OrthoDB" id="5186at2759"/>
<keyword evidence="5" id="KW-1185">Reference proteome</keyword>
<dbReference type="VEuPathDB" id="AmoebaDB:EIN_378150"/>
<dbReference type="SUPFAM" id="SSF53300">
    <property type="entry name" value="vWA-like"/>
    <property type="match status" value="1"/>
</dbReference>
<evidence type="ECO:0000313" key="5">
    <source>
        <dbReference type="Proteomes" id="UP000014680"/>
    </source>
</evidence>
<dbReference type="Gene3D" id="3.40.50.410">
    <property type="entry name" value="von Willebrand factor, type A domain"/>
    <property type="match status" value="1"/>
</dbReference>
<name>A0A0A1TUA3_ENTIV</name>
<dbReference type="KEGG" id="eiv:EIN_378150"/>
<dbReference type="PANTHER" id="PTHR48103">
    <property type="entry name" value="MIDASIN-RELATED"/>
    <property type="match status" value="1"/>
</dbReference>
<dbReference type="GO" id="GO:0030687">
    <property type="term" value="C:preribosome, large subunit precursor"/>
    <property type="evidence" value="ECO:0007669"/>
    <property type="project" value="TreeGrafter"/>
</dbReference>
<dbReference type="PANTHER" id="PTHR48103:SF2">
    <property type="entry name" value="MIDASIN"/>
    <property type="match status" value="1"/>
</dbReference>
<dbReference type="GO" id="GO:0005524">
    <property type="term" value="F:ATP binding"/>
    <property type="evidence" value="ECO:0007669"/>
    <property type="project" value="UniProtKB-KW"/>
</dbReference>
<evidence type="ECO:0000259" key="3">
    <source>
        <dbReference type="PROSITE" id="PS50234"/>
    </source>
</evidence>
<accession>A0A0A1TUA3</accession>
<sequence length="234" mass="26454">VIPYMLSGLRKDKICFRETRAQNRDYQIVLAIDNSESMVLNNAGEMAMETVAMVSSALSRLEVGEMSVVKFGGDVETVQKFTSTMNGDSGAKIVKEFSFDEKSTDVSKLMQTLYVYLHDSGLVSQRYNPAIELDVKQIIFVLSDGRFSDKNGIAKVLRDFAAMKTFVVFIILDHPSTESILEMKTVKFVNGEVNVEYYMDSFPFPHYILLNNLNELPNVLAEALRQWFELASQN</sequence>
<dbReference type="Proteomes" id="UP000014680">
    <property type="component" value="Unassembled WGS sequence"/>
</dbReference>
<feature type="domain" description="VWFA" evidence="3">
    <location>
        <begin position="27"/>
        <end position="224"/>
    </location>
</feature>
<dbReference type="EMBL" id="KB207268">
    <property type="protein sequence ID" value="ELP83520.1"/>
    <property type="molecule type" value="Genomic_DNA"/>
</dbReference>
<dbReference type="Pfam" id="PF00092">
    <property type="entry name" value="VWA"/>
    <property type="match status" value="1"/>
</dbReference>
<dbReference type="RefSeq" id="XP_004182866.1">
    <property type="nucleotide sequence ID" value="XM_004182818.1"/>
</dbReference>
<keyword evidence="1" id="KW-0547">Nucleotide-binding</keyword>
<reference evidence="4 5" key="1">
    <citation type="submission" date="2012-10" db="EMBL/GenBank/DDBJ databases">
        <authorList>
            <person name="Zafar N."/>
            <person name="Inman J."/>
            <person name="Hall N."/>
            <person name="Lorenzi H."/>
            <person name="Caler E."/>
        </authorList>
    </citation>
    <scope>NUCLEOTIDE SEQUENCE [LARGE SCALE GENOMIC DNA]</scope>
    <source>
        <strain evidence="4 5">IP1</strain>
    </source>
</reference>
<dbReference type="GO" id="GO:0000055">
    <property type="term" value="P:ribosomal large subunit export from nucleus"/>
    <property type="evidence" value="ECO:0007669"/>
    <property type="project" value="TreeGrafter"/>
</dbReference>
<dbReference type="PROSITE" id="PS50234">
    <property type="entry name" value="VWFA"/>
    <property type="match status" value="1"/>
</dbReference>
<dbReference type="GO" id="GO:0005634">
    <property type="term" value="C:nucleus"/>
    <property type="evidence" value="ECO:0007669"/>
    <property type="project" value="TreeGrafter"/>
</dbReference>
<dbReference type="InterPro" id="IPR002035">
    <property type="entry name" value="VWF_A"/>
</dbReference>
<dbReference type="AlphaFoldDB" id="A0A0A1TUA3"/>
<dbReference type="SMART" id="SM00327">
    <property type="entry name" value="VWA"/>
    <property type="match status" value="1"/>
</dbReference>
<dbReference type="GO" id="GO:0000027">
    <property type="term" value="P:ribosomal large subunit assembly"/>
    <property type="evidence" value="ECO:0007669"/>
    <property type="project" value="TreeGrafter"/>
</dbReference>
<organism evidence="4 5">
    <name type="scientific">Entamoeba invadens IP1</name>
    <dbReference type="NCBI Taxonomy" id="370355"/>
    <lineage>
        <taxon>Eukaryota</taxon>
        <taxon>Amoebozoa</taxon>
        <taxon>Evosea</taxon>
        <taxon>Archamoebae</taxon>
        <taxon>Mastigamoebida</taxon>
        <taxon>Entamoebidae</taxon>
        <taxon>Entamoeba</taxon>
    </lineage>
</organism>
<keyword evidence="2" id="KW-0067">ATP-binding</keyword>
<dbReference type="InterPro" id="IPR036465">
    <property type="entry name" value="vWFA_dom_sf"/>
</dbReference>
<protein>
    <submittedName>
        <fullName evidence="4">Midasin, putative</fullName>
    </submittedName>
</protein>
<proteinExistence type="predicted"/>